<evidence type="ECO:0000256" key="6">
    <source>
        <dbReference type="ARBA" id="ARBA00022692"/>
    </source>
</evidence>
<evidence type="ECO:0000256" key="8">
    <source>
        <dbReference type="ARBA" id="ARBA00023040"/>
    </source>
</evidence>
<dbReference type="GO" id="GO:0019236">
    <property type="term" value="P:response to pheromone"/>
    <property type="evidence" value="ECO:0007669"/>
    <property type="project" value="UniProtKB-KW"/>
</dbReference>
<keyword evidence="12 13" id="KW-0807">Transducer</keyword>
<dbReference type="PRINTS" id="PR01534">
    <property type="entry name" value="VOMERONASL1R"/>
</dbReference>
<accession>A0A6P3FFD5</accession>
<feature type="transmembrane region" description="Helical" evidence="13">
    <location>
        <begin position="264"/>
        <end position="285"/>
    </location>
</feature>
<keyword evidence="15" id="KW-1185">Reference proteome</keyword>
<name>A0A6P3FFD5_OCTDE</name>
<dbReference type="OrthoDB" id="9576884at2759"/>
<dbReference type="InterPro" id="IPR017452">
    <property type="entry name" value="GPCR_Rhodpsn_7TM"/>
</dbReference>
<dbReference type="SUPFAM" id="SSF81321">
    <property type="entry name" value="Family A G protein-coupled receptor-like"/>
    <property type="match status" value="1"/>
</dbReference>
<dbReference type="GO" id="GO:0005886">
    <property type="term" value="C:plasma membrane"/>
    <property type="evidence" value="ECO:0007669"/>
    <property type="project" value="UniProtKB-SubCell"/>
</dbReference>
<dbReference type="GO" id="GO:0016503">
    <property type="term" value="F:pheromone receptor activity"/>
    <property type="evidence" value="ECO:0007669"/>
    <property type="project" value="InterPro"/>
</dbReference>
<dbReference type="InterPro" id="IPR004072">
    <property type="entry name" value="Vmron_rcpt_1"/>
</dbReference>
<sequence>MHLAVGMIFLSQTVVGILGNFFLLYHSLFLYHTKSKLRCIDLILKHMFIANSLLLLTKGLPQTMVAFGWKHSFNDFVCKLILYVERVGRGVSICTICLLSVFQSILISPMNSCWKDLKIKAPKYIGLCICFFWFQHMAVNSIFPLHLLYVSGNLHSRNITKKREMGYCSLVDQGTILGSVYLALVTFPETTFSVLMVFSSGSMTFTLYRHKQRVRHIHKTNVFSGSAESRATKSIVLLVGTFLSFYSMSSIFMICIALFPEVNWWLMCISDIISVCFPTISPFLVMNQDASTYNLCFFWLRNTHFFIRSK</sequence>
<dbReference type="AlphaFoldDB" id="A0A6P3FFD5"/>
<dbReference type="RefSeq" id="XP_004644741.3">
    <property type="nucleotide sequence ID" value="XM_004644684.3"/>
</dbReference>
<keyword evidence="9 13" id="KW-0472">Membrane</keyword>
<evidence type="ECO:0000256" key="1">
    <source>
        <dbReference type="ARBA" id="ARBA00003878"/>
    </source>
</evidence>
<evidence type="ECO:0000256" key="5">
    <source>
        <dbReference type="ARBA" id="ARBA00022507"/>
    </source>
</evidence>
<comment type="similarity">
    <text evidence="3 13">Belongs to the G-protein coupled receptor 1 family.</text>
</comment>
<dbReference type="PROSITE" id="PS50262">
    <property type="entry name" value="G_PROTEIN_RECEP_F1_2"/>
    <property type="match status" value="1"/>
</dbReference>
<feature type="domain" description="G-protein coupled receptors family 1 profile" evidence="14">
    <location>
        <begin position="19"/>
        <end position="285"/>
    </location>
</feature>
<dbReference type="Gene3D" id="1.20.1070.10">
    <property type="entry name" value="Rhodopsin 7-helix transmembrane proteins"/>
    <property type="match status" value="1"/>
</dbReference>
<gene>
    <name evidence="16" type="primary">LOC101568790</name>
</gene>
<evidence type="ECO:0000256" key="9">
    <source>
        <dbReference type="ARBA" id="ARBA00023136"/>
    </source>
</evidence>
<evidence type="ECO:0000256" key="2">
    <source>
        <dbReference type="ARBA" id="ARBA00004651"/>
    </source>
</evidence>
<dbReference type="PANTHER" id="PTHR24062">
    <property type="entry name" value="VOMERONASAL TYPE-1 RECEPTOR"/>
    <property type="match status" value="1"/>
</dbReference>
<dbReference type="Proteomes" id="UP000515203">
    <property type="component" value="Unplaced"/>
</dbReference>
<comment type="function">
    <text evidence="1">Putative pheromone receptor.</text>
</comment>
<evidence type="ECO:0000256" key="3">
    <source>
        <dbReference type="ARBA" id="ARBA00010663"/>
    </source>
</evidence>
<organism evidence="15 16">
    <name type="scientific">Octodon degus</name>
    <name type="common">Degu</name>
    <name type="synonym">Sciurus degus</name>
    <dbReference type="NCBI Taxonomy" id="10160"/>
    <lineage>
        <taxon>Eukaryota</taxon>
        <taxon>Metazoa</taxon>
        <taxon>Chordata</taxon>
        <taxon>Craniata</taxon>
        <taxon>Vertebrata</taxon>
        <taxon>Euteleostomi</taxon>
        <taxon>Mammalia</taxon>
        <taxon>Eutheria</taxon>
        <taxon>Euarchontoglires</taxon>
        <taxon>Glires</taxon>
        <taxon>Rodentia</taxon>
        <taxon>Hystricomorpha</taxon>
        <taxon>Octodontidae</taxon>
        <taxon>Octodon</taxon>
    </lineage>
</organism>
<protein>
    <recommendedName>
        <fullName evidence="13">Vomeronasal type-1 receptor</fullName>
    </recommendedName>
</protein>
<evidence type="ECO:0000259" key="14">
    <source>
        <dbReference type="PROSITE" id="PS50262"/>
    </source>
</evidence>
<feature type="transmembrane region" description="Helical" evidence="13">
    <location>
        <begin position="48"/>
        <end position="69"/>
    </location>
</feature>
<evidence type="ECO:0000256" key="13">
    <source>
        <dbReference type="RuleBase" id="RU364061"/>
    </source>
</evidence>
<dbReference type="FunFam" id="1.20.1070.10:FF:000033">
    <property type="entry name" value="Vomeronasal type-1 receptor"/>
    <property type="match status" value="1"/>
</dbReference>
<feature type="transmembrane region" description="Helical" evidence="13">
    <location>
        <begin position="7"/>
        <end position="28"/>
    </location>
</feature>
<feature type="transmembrane region" description="Helical" evidence="13">
    <location>
        <begin position="235"/>
        <end position="258"/>
    </location>
</feature>
<evidence type="ECO:0000256" key="10">
    <source>
        <dbReference type="ARBA" id="ARBA00023170"/>
    </source>
</evidence>
<dbReference type="GO" id="GO:0007606">
    <property type="term" value="P:sensory perception of chemical stimulus"/>
    <property type="evidence" value="ECO:0007669"/>
    <property type="project" value="UniProtKB-ARBA"/>
</dbReference>
<comment type="subcellular location">
    <subcellularLocation>
        <location evidence="2 13">Cell membrane</location>
        <topology evidence="2 13">Multi-pass membrane protein</topology>
    </subcellularLocation>
</comment>
<keyword evidence="8 13" id="KW-0297">G-protein coupled receptor</keyword>
<evidence type="ECO:0000313" key="15">
    <source>
        <dbReference type="Proteomes" id="UP000515203"/>
    </source>
</evidence>
<evidence type="ECO:0000256" key="7">
    <source>
        <dbReference type="ARBA" id="ARBA00022989"/>
    </source>
</evidence>
<feature type="transmembrane region" description="Helical" evidence="13">
    <location>
        <begin position="124"/>
        <end position="145"/>
    </location>
</feature>
<dbReference type="GeneID" id="101568790"/>
<evidence type="ECO:0000313" key="16">
    <source>
        <dbReference type="RefSeq" id="XP_004644741.3"/>
    </source>
</evidence>
<keyword evidence="11" id="KW-0325">Glycoprotein</keyword>
<keyword evidence="7 13" id="KW-1133">Transmembrane helix</keyword>
<keyword evidence="10 13" id="KW-0675">Receptor</keyword>
<dbReference type="InParanoid" id="A0A6P3FFD5"/>
<reference evidence="16" key="1">
    <citation type="submission" date="2025-08" db="UniProtKB">
        <authorList>
            <consortium name="RefSeq"/>
        </authorList>
    </citation>
    <scope>IDENTIFICATION</scope>
</reference>
<keyword evidence="5 13" id="KW-0589">Pheromone response</keyword>
<keyword evidence="4 13" id="KW-1003">Cell membrane</keyword>
<proteinExistence type="inferred from homology"/>
<evidence type="ECO:0000256" key="12">
    <source>
        <dbReference type="ARBA" id="ARBA00023224"/>
    </source>
</evidence>
<dbReference type="FunCoup" id="A0A6P3FFD5">
    <property type="interactions" value="473"/>
</dbReference>
<dbReference type="Pfam" id="PF03402">
    <property type="entry name" value="V1R"/>
    <property type="match status" value="1"/>
</dbReference>
<evidence type="ECO:0000256" key="11">
    <source>
        <dbReference type="ARBA" id="ARBA00023180"/>
    </source>
</evidence>
<keyword evidence="6 13" id="KW-0812">Transmembrane</keyword>
<evidence type="ECO:0000256" key="4">
    <source>
        <dbReference type="ARBA" id="ARBA00022475"/>
    </source>
</evidence>
<feature type="transmembrane region" description="Helical" evidence="13">
    <location>
        <begin position="190"/>
        <end position="208"/>
    </location>
</feature>
<feature type="transmembrane region" description="Helical" evidence="13">
    <location>
        <begin position="90"/>
        <end position="112"/>
    </location>
</feature>